<protein>
    <submittedName>
        <fullName evidence="3">Type II toxin-antitoxin system ParD family antitoxin</fullName>
    </submittedName>
</protein>
<accession>A0AAP5IIF0</accession>
<keyword evidence="2" id="KW-1277">Toxin-antitoxin system</keyword>
<dbReference type="Pfam" id="PF03693">
    <property type="entry name" value="ParD_antitoxin"/>
    <property type="match status" value="1"/>
</dbReference>
<organism evidence="3 4">
    <name type="scientific">Aetokthonos hydrillicola Thurmond2011</name>
    <dbReference type="NCBI Taxonomy" id="2712845"/>
    <lineage>
        <taxon>Bacteria</taxon>
        <taxon>Bacillati</taxon>
        <taxon>Cyanobacteriota</taxon>
        <taxon>Cyanophyceae</taxon>
        <taxon>Nostocales</taxon>
        <taxon>Hapalosiphonaceae</taxon>
        <taxon>Aetokthonos</taxon>
    </lineage>
</organism>
<dbReference type="PANTHER" id="PTHR36582:SF2">
    <property type="entry name" value="ANTITOXIN PARD"/>
    <property type="match status" value="1"/>
</dbReference>
<sequence length="117" mass="13238">MIATLDFAALAAPFWNLSCQAKGFWVTMAYISLWDEFMQLSLSPELEELIRANVASGAYASEEDVIRTALTLLLEHNAYLREEINRGIEQADNKIFSSLSIEDLKAEARRRLVGQKQ</sequence>
<dbReference type="Proteomes" id="UP000667802">
    <property type="component" value="Unassembled WGS sequence"/>
</dbReference>
<proteinExistence type="inferred from homology"/>
<dbReference type="InterPro" id="IPR038296">
    <property type="entry name" value="ParD_sf"/>
</dbReference>
<reference evidence="4" key="1">
    <citation type="journal article" date="2021" name="Science">
        <title>Hunting the eagle killer: A cyanobacterial neurotoxin causes vacuolar myelinopathy.</title>
        <authorList>
            <person name="Breinlinger S."/>
            <person name="Phillips T.J."/>
            <person name="Haram B.N."/>
            <person name="Mares J."/>
            <person name="Martinez Yerena J.A."/>
            <person name="Hrouzek P."/>
            <person name="Sobotka R."/>
            <person name="Henderson W.M."/>
            <person name="Schmieder P."/>
            <person name="Williams S.M."/>
            <person name="Lauderdale J.D."/>
            <person name="Wilde H.D."/>
            <person name="Gerrin W."/>
            <person name="Kust A."/>
            <person name="Washington J.W."/>
            <person name="Wagner C."/>
            <person name="Geier B."/>
            <person name="Liebeke M."/>
            <person name="Enke H."/>
            <person name="Niedermeyer T.H.J."/>
            <person name="Wilde S.B."/>
        </authorList>
    </citation>
    <scope>NUCLEOTIDE SEQUENCE [LARGE SCALE GENOMIC DNA]</scope>
    <source>
        <strain evidence="4">Thurmond2011</strain>
    </source>
</reference>
<comment type="caution">
    <text evidence="3">The sequence shown here is derived from an EMBL/GenBank/DDBJ whole genome shotgun (WGS) entry which is preliminary data.</text>
</comment>
<dbReference type="GO" id="GO:0006355">
    <property type="term" value="P:regulation of DNA-templated transcription"/>
    <property type="evidence" value="ECO:0007669"/>
    <property type="project" value="InterPro"/>
</dbReference>
<evidence type="ECO:0000313" key="3">
    <source>
        <dbReference type="EMBL" id="MDR9900958.1"/>
    </source>
</evidence>
<gene>
    <name evidence="3" type="ORF">G7B40_041845</name>
</gene>
<evidence type="ECO:0000313" key="4">
    <source>
        <dbReference type="Proteomes" id="UP000667802"/>
    </source>
</evidence>
<dbReference type="InterPro" id="IPR022789">
    <property type="entry name" value="ParD"/>
</dbReference>
<dbReference type="AlphaFoldDB" id="A0AAP5IIF0"/>
<comment type="similarity">
    <text evidence="1">Belongs to the ParD antitoxin family.</text>
</comment>
<name>A0AAP5IIF0_9CYAN</name>
<dbReference type="InterPro" id="IPR010985">
    <property type="entry name" value="Ribbon_hlx_hlx"/>
</dbReference>
<dbReference type="SUPFAM" id="SSF47598">
    <property type="entry name" value="Ribbon-helix-helix"/>
    <property type="match status" value="1"/>
</dbReference>
<dbReference type="PANTHER" id="PTHR36582">
    <property type="entry name" value="ANTITOXIN PARD"/>
    <property type="match status" value="1"/>
</dbReference>
<evidence type="ECO:0000256" key="1">
    <source>
        <dbReference type="ARBA" id="ARBA00008580"/>
    </source>
</evidence>
<evidence type="ECO:0000256" key="2">
    <source>
        <dbReference type="ARBA" id="ARBA00022649"/>
    </source>
</evidence>
<dbReference type="RefSeq" id="WP_243902656.1">
    <property type="nucleotide sequence ID" value="NZ_CAWQFN010000568.1"/>
</dbReference>
<dbReference type="Gene3D" id="6.10.10.120">
    <property type="entry name" value="Antitoxin ParD1-like"/>
    <property type="match status" value="1"/>
</dbReference>
<dbReference type="EMBL" id="JAALHA020000046">
    <property type="protein sequence ID" value="MDR9900958.1"/>
    <property type="molecule type" value="Genomic_DNA"/>
</dbReference>
<keyword evidence="4" id="KW-1185">Reference proteome</keyword>